<dbReference type="PROSITE" id="PS50192">
    <property type="entry name" value="T_SNARE"/>
    <property type="match status" value="1"/>
</dbReference>
<dbReference type="AlphaFoldDB" id="A0A1H6DBE0"/>
<keyword evidence="7" id="KW-1133">Transmembrane helix</keyword>
<protein>
    <submittedName>
        <fullName evidence="11">Methyl-accepting chemotaxis protein</fullName>
    </submittedName>
</protein>
<evidence type="ECO:0000256" key="7">
    <source>
        <dbReference type="SAM" id="Phobius"/>
    </source>
</evidence>
<dbReference type="InterPro" id="IPR000727">
    <property type="entry name" value="T_SNARE_dom"/>
</dbReference>
<feature type="domain" description="Methyl-accepting transducer" evidence="8">
    <location>
        <begin position="349"/>
        <end position="585"/>
    </location>
</feature>
<keyword evidence="2" id="KW-0997">Cell inner membrane</keyword>
<accession>A0A1H6DBE0</accession>
<sequence>MLTIKSKLAMLGAIILAGILGFVGFQYYSIGQLDQLRQTENSLTRLDGKKQQIRGYAKDFVLYGKPESVEQFNKAFAEGGESAKTLLGQLESLDIDATSLTTLVSHMERYRELFIESVGLRTQIGLTPTDGLRGSLRASIHAFEEAIDRYSSQQLIDMLQLRRAEKDFFLRMDLSYRDKWLAQYDETLTNLGASMTLTPQQRSNLEAKLEAYRKDFLAVTEAYEQLGLAPDQGITKEIIASVLATDSNFAEMDRLIKQALQQRTATLNTIMVIAAILFILVALVPTFLIGRSIVVPIKALAKTMQQAQENRDLTLRYSHERKDEVGQMATDFNQMMDAFQSVIDRVAGTSTQLAAAAEELSATTKDTTRGLNTQQAEVMQVAAAIQEMESAMQEIAGNTERTAATAQDSLDGAVDSSHRVSLNMEGLHKMAQKARDTADVVSQLRSDSDEIGTMLDVIKDIAEQTNLLALNASIEAARAGEQGRGFSVVADEVRNLASRSQQSAEQIAKLVIQLQTRTRDVEVLMQESVEESEQGAASANETIEALNTITEGARSIVDMTTQVASATEEQASVAAEVTRNVEVISSIIEQAVHQTEQNAEASHSVSQQAHGLEDLMSRFKH</sequence>
<dbReference type="PROSITE" id="PS50111">
    <property type="entry name" value="CHEMOTAXIS_TRANSDUC_2"/>
    <property type="match status" value="1"/>
</dbReference>
<feature type="domain" description="T-SNARE coiled-coil homology" evidence="9">
    <location>
        <begin position="536"/>
        <end position="598"/>
    </location>
</feature>
<dbReference type="SMART" id="SM00304">
    <property type="entry name" value="HAMP"/>
    <property type="match status" value="2"/>
</dbReference>
<organism evidence="11 12">
    <name type="scientific">Marinobacterium lutimaris</name>
    <dbReference type="NCBI Taxonomy" id="568106"/>
    <lineage>
        <taxon>Bacteria</taxon>
        <taxon>Pseudomonadati</taxon>
        <taxon>Pseudomonadota</taxon>
        <taxon>Gammaproteobacteria</taxon>
        <taxon>Oceanospirillales</taxon>
        <taxon>Oceanospirillaceae</taxon>
        <taxon>Marinobacterium</taxon>
    </lineage>
</organism>
<dbReference type="PROSITE" id="PS50885">
    <property type="entry name" value="HAMP"/>
    <property type="match status" value="1"/>
</dbReference>
<evidence type="ECO:0000259" key="9">
    <source>
        <dbReference type="PROSITE" id="PS50192"/>
    </source>
</evidence>
<feature type="transmembrane region" description="Helical" evidence="7">
    <location>
        <begin position="7"/>
        <end position="28"/>
    </location>
</feature>
<evidence type="ECO:0000313" key="12">
    <source>
        <dbReference type="Proteomes" id="UP000236745"/>
    </source>
</evidence>
<dbReference type="EMBL" id="FNVQ01000005">
    <property type="protein sequence ID" value="SEG82454.1"/>
    <property type="molecule type" value="Genomic_DNA"/>
</dbReference>
<keyword evidence="7" id="KW-0472">Membrane</keyword>
<dbReference type="SMART" id="SM00283">
    <property type="entry name" value="MA"/>
    <property type="match status" value="1"/>
</dbReference>
<keyword evidence="3 5" id="KW-0807">Transducer</keyword>
<evidence type="ECO:0000256" key="1">
    <source>
        <dbReference type="ARBA" id="ARBA00004429"/>
    </source>
</evidence>
<feature type="domain" description="HAMP" evidence="10">
    <location>
        <begin position="291"/>
        <end position="344"/>
    </location>
</feature>
<feature type="compositionally biased region" description="Polar residues" evidence="6">
    <location>
        <begin position="598"/>
        <end position="609"/>
    </location>
</feature>
<dbReference type="FunFam" id="1.10.287.950:FF:000001">
    <property type="entry name" value="Methyl-accepting chemotaxis sensory transducer"/>
    <property type="match status" value="1"/>
</dbReference>
<dbReference type="RefSeq" id="WP_104005178.1">
    <property type="nucleotide sequence ID" value="NZ_FNVQ01000005.1"/>
</dbReference>
<dbReference type="PANTHER" id="PTHR32089">
    <property type="entry name" value="METHYL-ACCEPTING CHEMOTAXIS PROTEIN MCPB"/>
    <property type="match status" value="1"/>
</dbReference>
<dbReference type="InterPro" id="IPR003660">
    <property type="entry name" value="HAMP_dom"/>
</dbReference>
<keyword evidence="12" id="KW-1185">Reference proteome</keyword>
<dbReference type="GO" id="GO:0007165">
    <property type="term" value="P:signal transduction"/>
    <property type="evidence" value="ECO:0007669"/>
    <property type="project" value="UniProtKB-KW"/>
</dbReference>
<dbReference type="Proteomes" id="UP000236745">
    <property type="component" value="Unassembled WGS sequence"/>
</dbReference>
<evidence type="ECO:0000256" key="5">
    <source>
        <dbReference type="PROSITE-ProRule" id="PRU00284"/>
    </source>
</evidence>
<dbReference type="OrthoDB" id="8724845at2"/>
<gene>
    <name evidence="11" type="ORF">SAMN05444390_105363</name>
</gene>
<name>A0A1H6DBE0_9GAMM</name>
<dbReference type="GO" id="GO:0006935">
    <property type="term" value="P:chemotaxis"/>
    <property type="evidence" value="ECO:0007669"/>
    <property type="project" value="UniProtKB-ARBA"/>
</dbReference>
<feature type="transmembrane region" description="Helical" evidence="7">
    <location>
        <begin position="270"/>
        <end position="294"/>
    </location>
</feature>
<comment type="similarity">
    <text evidence="4">Belongs to the methyl-accepting chemotaxis (MCP) protein family.</text>
</comment>
<dbReference type="Gene3D" id="1.10.287.950">
    <property type="entry name" value="Methyl-accepting chemotaxis protein"/>
    <property type="match status" value="1"/>
</dbReference>
<evidence type="ECO:0000259" key="8">
    <source>
        <dbReference type="PROSITE" id="PS50111"/>
    </source>
</evidence>
<dbReference type="SMART" id="SM01358">
    <property type="entry name" value="HBM"/>
    <property type="match status" value="1"/>
</dbReference>
<dbReference type="Pfam" id="PF00015">
    <property type="entry name" value="MCPsignal"/>
    <property type="match status" value="1"/>
</dbReference>
<dbReference type="InterPro" id="IPR004089">
    <property type="entry name" value="MCPsignal_dom"/>
</dbReference>
<evidence type="ECO:0000256" key="2">
    <source>
        <dbReference type="ARBA" id="ARBA00022519"/>
    </source>
</evidence>
<dbReference type="InterPro" id="IPR032255">
    <property type="entry name" value="HBM"/>
</dbReference>
<dbReference type="CDD" id="cd11386">
    <property type="entry name" value="MCP_signal"/>
    <property type="match status" value="1"/>
</dbReference>
<proteinExistence type="inferred from homology"/>
<evidence type="ECO:0000313" key="11">
    <source>
        <dbReference type="EMBL" id="SEG82454.1"/>
    </source>
</evidence>
<dbReference type="PANTHER" id="PTHR32089:SF120">
    <property type="entry name" value="METHYL-ACCEPTING CHEMOTAXIS PROTEIN TLPQ"/>
    <property type="match status" value="1"/>
</dbReference>
<reference evidence="11 12" key="1">
    <citation type="submission" date="2016-10" db="EMBL/GenBank/DDBJ databases">
        <authorList>
            <person name="de Groot N.N."/>
        </authorList>
    </citation>
    <scope>NUCLEOTIDE SEQUENCE [LARGE SCALE GENOMIC DNA]</scope>
    <source>
        <strain evidence="11 12">DSM 22012</strain>
    </source>
</reference>
<feature type="region of interest" description="Disordered" evidence="6">
    <location>
        <begin position="598"/>
        <end position="621"/>
    </location>
</feature>
<dbReference type="SUPFAM" id="SSF58104">
    <property type="entry name" value="Methyl-accepting chemotaxis protein (MCP) signaling domain"/>
    <property type="match status" value="1"/>
</dbReference>
<evidence type="ECO:0000256" key="4">
    <source>
        <dbReference type="ARBA" id="ARBA00029447"/>
    </source>
</evidence>
<feature type="compositionally biased region" description="Basic and acidic residues" evidence="6">
    <location>
        <begin position="611"/>
        <end position="621"/>
    </location>
</feature>
<dbReference type="GO" id="GO:0005886">
    <property type="term" value="C:plasma membrane"/>
    <property type="evidence" value="ECO:0007669"/>
    <property type="project" value="UniProtKB-SubCell"/>
</dbReference>
<evidence type="ECO:0000256" key="6">
    <source>
        <dbReference type="SAM" id="MobiDB-lite"/>
    </source>
</evidence>
<dbReference type="CDD" id="cd06225">
    <property type="entry name" value="HAMP"/>
    <property type="match status" value="1"/>
</dbReference>
<evidence type="ECO:0000259" key="10">
    <source>
        <dbReference type="PROSITE" id="PS50885"/>
    </source>
</evidence>
<keyword evidence="2" id="KW-1003">Cell membrane</keyword>
<evidence type="ECO:0000256" key="3">
    <source>
        <dbReference type="ARBA" id="ARBA00023224"/>
    </source>
</evidence>
<dbReference type="Pfam" id="PF00672">
    <property type="entry name" value="HAMP"/>
    <property type="match status" value="1"/>
</dbReference>
<comment type="subcellular location">
    <subcellularLocation>
        <location evidence="1">Cell inner membrane</location>
        <topology evidence="1">Multi-pass membrane protein</topology>
    </subcellularLocation>
</comment>
<keyword evidence="7" id="KW-0812">Transmembrane</keyword>